<proteinExistence type="inferred from homology"/>
<gene>
    <name evidence="6" type="ORF">ATI61_113234</name>
</gene>
<dbReference type="GO" id="GO:0016301">
    <property type="term" value="F:kinase activity"/>
    <property type="evidence" value="ECO:0007669"/>
    <property type="project" value="UniProtKB-KW"/>
</dbReference>
<reference evidence="6 7" key="1">
    <citation type="submission" date="2018-08" db="EMBL/GenBank/DDBJ databases">
        <title>Genomic Encyclopedia of Archaeal and Bacterial Type Strains, Phase II (KMG-II): from individual species to whole genera.</title>
        <authorList>
            <person name="Goeker M."/>
        </authorList>
    </citation>
    <scope>NUCLEOTIDE SEQUENCE [LARGE SCALE GENOMIC DNA]</scope>
    <source>
        <strain evidence="6 7">DSM 2261</strain>
    </source>
</reference>
<dbReference type="NCBIfam" id="TIGR03071">
    <property type="entry name" value="couple_hipA"/>
    <property type="match status" value="1"/>
</dbReference>
<evidence type="ECO:0000256" key="1">
    <source>
        <dbReference type="ARBA" id="ARBA00010164"/>
    </source>
</evidence>
<protein>
    <submittedName>
        <fullName evidence="6">Serine/threonine-protein kinase HipA</fullName>
    </submittedName>
</protein>
<keyword evidence="7" id="KW-1185">Reference proteome</keyword>
<sequence length="407" mass="46074">MLDVFLNTIRVGTIIREERTGIISFVLNETYASMRPRPVLGQQFEERREHRVFRQANFPGELPTFFANLLPEGALQAMVQAQFSPENAAATLAIVGEDLPGAVVVRPMTDKVSVPPRARAFDEPGAVASPADDGLRFSLGGVQLKFSAVESAEQRFTLPFRGMGGRWILKFGSETYPKLPENEFVTMAWAAASGLKVPRHRLIVARDIEGLDDRFLALGEHVFAIERYDRGDNGSRMHQEDFAQVRGLPPERKYTGWSLDGLARFIGDLCGPEDLAEYLRRVLFLLICCNTDAHLKNWSLVYPDGRTARLSPAYDFVCVRQYLPQDLALPLAKEKVLDKISWDHIARIERFLLEHGHVTDFERTGRNFVRRCLDEWTTIRHQAQPEHRKVVDEHISRSPLVRGLGSP</sequence>
<organism evidence="6 7">
    <name type="scientific">Archangium gephyra</name>
    <dbReference type="NCBI Taxonomy" id="48"/>
    <lineage>
        <taxon>Bacteria</taxon>
        <taxon>Pseudomonadati</taxon>
        <taxon>Myxococcota</taxon>
        <taxon>Myxococcia</taxon>
        <taxon>Myxococcales</taxon>
        <taxon>Cystobacterineae</taxon>
        <taxon>Archangiaceae</taxon>
        <taxon>Archangium</taxon>
    </lineage>
</organism>
<keyword evidence="3 6" id="KW-0418">Kinase</keyword>
<name>A0ABX9JRM1_9BACT</name>
<evidence type="ECO:0000259" key="4">
    <source>
        <dbReference type="Pfam" id="PF07804"/>
    </source>
</evidence>
<dbReference type="InterPro" id="IPR017508">
    <property type="entry name" value="HipA_N1"/>
</dbReference>
<evidence type="ECO:0000313" key="6">
    <source>
        <dbReference type="EMBL" id="REG25170.1"/>
    </source>
</evidence>
<dbReference type="EMBL" id="QUMU01000013">
    <property type="protein sequence ID" value="REG25170.1"/>
    <property type="molecule type" value="Genomic_DNA"/>
</dbReference>
<evidence type="ECO:0000259" key="5">
    <source>
        <dbReference type="Pfam" id="PF13657"/>
    </source>
</evidence>
<dbReference type="Proteomes" id="UP000256345">
    <property type="component" value="Unassembled WGS sequence"/>
</dbReference>
<evidence type="ECO:0000313" key="7">
    <source>
        <dbReference type="Proteomes" id="UP000256345"/>
    </source>
</evidence>
<dbReference type="PANTHER" id="PTHR37419:SF1">
    <property type="entry name" value="SERINE_THREONINE-PROTEIN KINASE TOXIN HIPA"/>
    <property type="match status" value="1"/>
</dbReference>
<dbReference type="RefSeq" id="WP_047857215.1">
    <property type="nucleotide sequence ID" value="NZ_CP011509.1"/>
</dbReference>
<dbReference type="InterPro" id="IPR012893">
    <property type="entry name" value="HipA-like_C"/>
</dbReference>
<accession>A0ABX9JRM1</accession>
<feature type="domain" description="HipA-like C-terminal" evidence="4">
    <location>
        <begin position="137"/>
        <end position="347"/>
    </location>
</feature>
<evidence type="ECO:0000256" key="3">
    <source>
        <dbReference type="ARBA" id="ARBA00022777"/>
    </source>
</evidence>
<dbReference type="Gene3D" id="1.10.1070.20">
    <property type="match status" value="1"/>
</dbReference>
<evidence type="ECO:0000256" key="2">
    <source>
        <dbReference type="ARBA" id="ARBA00022679"/>
    </source>
</evidence>
<dbReference type="PANTHER" id="PTHR37419">
    <property type="entry name" value="SERINE/THREONINE-PROTEIN KINASE TOXIN HIPA"/>
    <property type="match status" value="1"/>
</dbReference>
<dbReference type="Pfam" id="PF07804">
    <property type="entry name" value="HipA_C"/>
    <property type="match status" value="1"/>
</dbReference>
<comment type="similarity">
    <text evidence="1">Belongs to the HipA Ser/Thr kinase family.</text>
</comment>
<keyword evidence="2" id="KW-0808">Transferase</keyword>
<dbReference type="InterPro" id="IPR052028">
    <property type="entry name" value="HipA_Ser/Thr_kinase"/>
</dbReference>
<feature type="domain" description="HipA N-terminal subdomain 1" evidence="5">
    <location>
        <begin position="2"/>
        <end position="105"/>
    </location>
</feature>
<comment type="caution">
    <text evidence="6">The sequence shown here is derived from an EMBL/GenBank/DDBJ whole genome shotgun (WGS) entry which is preliminary data.</text>
</comment>
<dbReference type="Pfam" id="PF13657">
    <property type="entry name" value="Couple_hipA"/>
    <property type="match status" value="1"/>
</dbReference>